<gene>
    <name evidence="2" type="ORF">SteCoe_25652</name>
</gene>
<feature type="transmembrane region" description="Helical" evidence="1">
    <location>
        <begin position="92"/>
        <end position="112"/>
    </location>
</feature>
<organism evidence="2 3">
    <name type="scientific">Stentor coeruleus</name>
    <dbReference type="NCBI Taxonomy" id="5963"/>
    <lineage>
        <taxon>Eukaryota</taxon>
        <taxon>Sar</taxon>
        <taxon>Alveolata</taxon>
        <taxon>Ciliophora</taxon>
        <taxon>Postciliodesmatophora</taxon>
        <taxon>Heterotrichea</taxon>
        <taxon>Heterotrichida</taxon>
        <taxon>Stentoridae</taxon>
        <taxon>Stentor</taxon>
    </lineage>
</organism>
<feature type="transmembrane region" description="Helical" evidence="1">
    <location>
        <begin position="162"/>
        <end position="185"/>
    </location>
</feature>
<keyword evidence="1" id="KW-0472">Membrane</keyword>
<accession>A0A1R2BES9</accession>
<proteinExistence type="predicted"/>
<keyword evidence="1" id="KW-0812">Transmembrane</keyword>
<dbReference type="Proteomes" id="UP000187209">
    <property type="component" value="Unassembled WGS sequence"/>
</dbReference>
<comment type="caution">
    <text evidence="2">The sequence shown here is derived from an EMBL/GenBank/DDBJ whole genome shotgun (WGS) entry which is preliminary data.</text>
</comment>
<evidence type="ECO:0000313" key="2">
    <source>
        <dbReference type="EMBL" id="OMJ75254.1"/>
    </source>
</evidence>
<dbReference type="PROSITE" id="PS51257">
    <property type="entry name" value="PROKAR_LIPOPROTEIN"/>
    <property type="match status" value="1"/>
</dbReference>
<feature type="transmembrane region" description="Helical" evidence="1">
    <location>
        <begin position="206"/>
        <end position="227"/>
    </location>
</feature>
<feature type="transmembrane region" description="Helical" evidence="1">
    <location>
        <begin position="51"/>
        <end position="72"/>
    </location>
</feature>
<feature type="transmembrane region" description="Helical" evidence="1">
    <location>
        <begin position="124"/>
        <end position="150"/>
    </location>
</feature>
<sequence length="330" mass="38213">MKELQYKSGELFDLEITSTLLSIYGLVLLFACFKSIRCLRNMKAEYNLRILWFYFIINSVAFCNIYLVRIVWCLNYFSIYSENAYNLLDCLSSATLELLGYTFILFWLDIYIDMDILIPKKQAVFYSMILKCIYAILSAFTYATHIYLTYFQISSIESVDLIIFFSAFISIFVSIALIISGWLLVKKINLVYSQSIGEKVGKRVKLIIIASSFIYFSKSCLFITAKFTRKSKNFSIEIVFLLIYAIGTEIFPLCSVLYFLKPNLLKNNSLNSSWIPSGLRSEKSSLARVSGIFKTFMKGRIFENNILDYLEFEHSRSMSLPITKKITQSL</sequence>
<feature type="transmembrane region" description="Helical" evidence="1">
    <location>
        <begin position="20"/>
        <end position="39"/>
    </location>
</feature>
<dbReference type="EMBL" id="MPUH01000701">
    <property type="protein sequence ID" value="OMJ75254.1"/>
    <property type="molecule type" value="Genomic_DNA"/>
</dbReference>
<feature type="transmembrane region" description="Helical" evidence="1">
    <location>
        <begin position="239"/>
        <end position="260"/>
    </location>
</feature>
<evidence type="ECO:0000313" key="3">
    <source>
        <dbReference type="Proteomes" id="UP000187209"/>
    </source>
</evidence>
<evidence type="ECO:0008006" key="4">
    <source>
        <dbReference type="Google" id="ProtNLM"/>
    </source>
</evidence>
<reference evidence="2 3" key="1">
    <citation type="submission" date="2016-11" db="EMBL/GenBank/DDBJ databases">
        <title>The macronuclear genome of Stentor coeruleus: a giant cell with tiny introns.</title>
        <authorList>
            <person name="Slabodnick M."/>
            <person name="Ruby J.G."/>
            <person name="Reiff S.B."/>
            <person name="Swart E.C."/>
            <person name="Gosai S."/>
            <person name="Prabakaran S."/>
            <person name="Witkowska E."/>
            <person name="Larue G.E."/>
            <person name="Fisher S."/>
            <person name="Freeman R.M."/>
            <person name="Gunawardena J."/>
            <person name="Chu W."/>
            <person name="Stover N.A."/>
            <person name="Gregory B.D."/>
            <person name="Nowacki M."/>
            <person name="Derisi J."/>
            <person name="Roy S.W."/>
            <person name="Marshall W.F."/>
            <person name="Sood P."/>
        </authorList>
    </citation>
    <scope>NUCLEOTIDE SEQUENCE [LARGE SCALE GENOMIC DNA]</scope>
    <source>
        <strain evidence="2">WM001</strain>
    </source>
</reference>
<name>A0A1R2BES9_9CILI</name>
<evidence type="ECO:0000256" key="1">
    <source>
        <dbReference type="SAM" id="Phobius"/>
    </source>
</evidence>
<keyword evidence="3" id="KW-1185">Reference proteome</keyword>
<dbReference type="AlphaFoldDB" id="A0A1R2BES9"/>
<protein>
    <recommendedName>
        <fullName evidence="4">THH1/TOM1/TOM3 domain-containing protein</fullName>
    </recommendedName>
</protein>
<keyword evidence="1" id="KW-1133">Transmembrane helix</keyword>